<accession>A0A6M7WPK2</accession>
<dbReference type="PROSITE" id="PS50109">
    <property type="entry name" value="HIS_KIN"/>
    <property type="match status" value="1"/>
</dbReference>
<dbReference type="SUPFAM" id="SSF55874">
    <property type="entry name" value="ATPase domain of HSP90 chaperone/DNA topoisomerase II/histidine kinase"/>
    <property type="match status" value="2"/>
</dbReference>
<evidence type="ECO:0000256" key="3">
    <source>
        <dbReference type="ARBA" id="ARBA00022679"/>
    </source>
</evidence>
<dbReference type="InterPro" id="IPR005467">
    <property type="entry name" value="His_kinase_dom"/>
</dbReference>
<dbReference type="Pfam" id="PF02518">
    <property type="entry name" value="HATPase_c"/>
    <property type="match status" value="1"/>
</dbReference>
<evidence type="ECO:0000256" key="6">
    <source>
        <dbReference type="ARBA" id="ARBA00022840"/>
    </source>
</evidence>
<dbReference type="AlphaFoldDB" id="A0A6M7WPK2"/>
<comment type="catalytic activity">
    <reaction evidence="1">
        <text>ATP + protein L-histidine = ADP + protein N-phospho-L-histidine.</text>
        <dbReference type="EC" id="2.7.13.3"/>
    </reaction>
</comment>
<gene>
    <name evidence="8" type="ORF">EB235_14385</name>
</gene>
<dbReference type="EMBL" id="CP033367">
    <property type="protein sequence ID" value="QKD02539.1"/>
    <property type="molecule type" value="Genomic_DNA"/>
</dbReference>
<dbReference type="RefSeq" id="WP_027030353.1">
    <property type="nucleotide sequence ID" value="NZ_CP033367.1"/>
</dbReference>
<organism evidence="8 9">
    <name type="scientific">Mesorhizobium loti R88b</name>
    <dbReference type="NCBI Taxonomy" id="935548"/>
    <lineage>
        <taxon>Bacteria</taxon>
        <taxon>Pseudomonadati</taxon>
        <taxon>Pseudomonadota</taxon>
        <taxon>Alphaproteobacteria</taxon>
        <taxon>Hyphomicrobiales</taxon>
        <taxon>Phyllobacteriaceae</taxon>
        <taxon>Mesorhizobium</taxon>
    </lineage>
</organism>
<dbReference type="InterPro" id="IPR004358">
    <property type="entry name" value="Sig_transdc_His_kin-like_C"/>
</dbReference>
<dbReference type="PANTHER" id="PTHR44936:SF10">
    <property type="entry name" value="SENSOR PROTEIN RSTB"/>
    <property type="match status" value="1"/>
</dbReference>
<dbReference type="Proteomes" id="UP000503017">
    <property type="component" value="Chromosome"/>
</dbReference>
<name>A0A6M7WPK2_RHILI</name>
<dbReference type="PRINTS" id="PR00344">
    <property type="entry name" value="BCTRLSENSOR"/>
</dbReference>
<evidence type="ECO:0000256" key="4">
    <source>
        <dbReference type="ARBA" id="ARBA00022741"/>
    </source>
</evidence>
<dbReference type="InterPro" id="IPR050980">
    <property type="entry name" value="2C_sensor_his_kinase"/>
</dbReference>
<evidence type="ECO:0000313" key="8">
    <source>
        <dbReference type="EMBL" id="QKD02539.1"/>
    </source>
</evidence>
<keyword evidence="3" id="KW-0808">Transferase</keyword>
<dbReference type="SMART" id="SM00387">
    <property type="entry name" value="HATPase_c"/>
    <property type="match status" value="1"/>
</dbReference>
<evidence type="ECO:0000256" key="5">
    <source>
        <dbReference type="ARBA" id="ARBA00022777"/>
    </source>
</evidence>
<dbReference type="EC" id="2.7.13.3" evidence="2"/>
<keyword evidence="5 8" id="KW-0418">Kinase</keyword>
<dbReference type="GO" id="GO:0004673">
    <property type="term" value="F:protein histidine kinase activity"/>
    <property type="evidence" value="ECO:0007669"/>
    <property type="project" value="UniProtKB-EC"/>
</dbReference>
<keyword evidence="6" id="KW-0067">ATP-binding</keyword>
<evidence type="ECO:0000259" key="7">
    <source>
        <dbReference type="PROSITE" id="PS50109"/>
    </source>
</evidence>
<protein>
    <recommendedName>
        <fullName evidence="2">histidine kinase</fullName>
        <ecNumber evidence="2">2.7.13.3</ecNumber>
    </recommendedName>
</protein>
<sequence length="832" mass="93612">MTAEQRKLPFKVSAKAARLIGRENVANAEGAIVELVKNTYDADADNCLLILDRRYNSLPEQISDAERSWLSVNLDKFDDVYVAIDAGWRLKPDMEPEIAAAAENVVRQALDLWIIDNGKGMSAKIIEDYWMVIGTNFKEENVFSDDGRVRTGAKGIGRFALDRLGTFCELHSSRVAGDTVESLQWSVDWSAFEGPGKTLDEVNATLVDTSRSVRDVIRSLSCFEHLKKRFEEVERNHPWKTGTAICVSGLRDPWTAREVSHLRSTLSSLVPPAEQPPLALFLMDSRAPEGAAEVVSGAPSDFDYRLHAEVASDGGVAITIDRNELRVEALGDAVFERQEMQRQRFNRDSFTKPVKYQTNLAELFAGASEMDLATLRGIGPLSFTLSFYKRTLPSSEDTKRYPYRSFEPSSRAKWLDTQGGIKIYRDDFIVRPYGEPDGKGFDWLRLGQRVAANPVQASRKGWRANPQSLAGTIKISRATNRGLNDQSNREGLIENDTFRAFSTLMIRLIKEFEDDRSYILFNLNESYKTAHPAATAIIEAKSVADRIERSATTPSREDAVTMVRAYRAQVEEIRELNSERGMLRALATLGTVLISFSHEMGQLQSSLENRATTLAQLLKRHITPEMLDGISDEMNPFEMLKDAEATDRKIKQWFKFALFSIKADKRSWRAIKLRDQLRTIQSGWHDFLDTRQIALNVEFADGYDPVIRALEIDLDSIFNNLLLNSVEAFVLRNHGGARVITIQINRGSSNAILIDYRDSGPGIDPNYRNVSQIFNFGETTKTGIDGNGTGIGMWILDSVVKEYGGRVEAFRPSADWGFKAEIQLPERRTERA</sequence>
<reference evidence="8 9" key="1">
    <citation type="submission" date="2018-10" db="EMBL/GenBank/DDBJ databases">
        <authorList>
            <person name="Perry B.J."/>
            <person name="Sullivan J.T."/>
            <person name="Murphy R.J.T."/>
            <person name="Ramsay J.P."/>
            <person name="Ronson C.W."/>
        </authorList>
    </citation>
    <scope>NUCLEOTIDE SEQUENCE [LARGE SCALE GENOMIC DNA]</scope>
    <source>
        <strain evidence="8 9">R88b</strain>
    </source>
</reference>
<proteinExistence type="predicted"/>
<dbReference type="InterPro" id="IPR003594">
    <property type="entry name" value="HATPase_dom"/>
</dbReference>
<dbReference type="Gene3D" id="3.30.565.10">
    <property type="entry name" value="Histidine kinase-like ATPase, C-terminal domain"/>
    <property type="match status" value="2"/>
</dbReference>
<evidence type="ECO:0000313" key="9">
    <source>
        <dbReference type="Proteomes" id="UP000503017"/>
    </source>
</evidence>
<keyword evidence="4" id="KW-0547">Nucleotide-binding</keyword>
<feature type="domain" description="Histidine kinase" evidence="7">
    <location>
        <begin position="595"/>
        <end position="828"/>
    </location>
</feature>
<dbReference type="PANTHER" id="PTHR44936">
    <property type="entry name" value="SENSOR PROTEIN CREC"/>
    <property type="match status" value="1"/>
</dbReference>
<dbReference type="InterPro" id="IPR036890">
    <property type="entry name" value="HATPase_C_sf"/>
</dbReference>
<evidence type="ECO:0000256" key="2">
    <source>
        <dbReference type="ARBA" id="ARBA00012438"/>
    </source>
</evidence>
<evidence type="ECO:0000256" key="1">
    <source>
        <dbReference type="ARBA" id="ARBA00000085"/>
    </source>
</evidence>
<dbReference type="GO" id="GO:0005524">
    <property type="term" value="F:ATP binding"/>
    <property type="evidence" value="ECO:0007669"/>
    <property type="project" value="UniProtKB-KW"/>
</dbReference>